<gene>
    <name evidence="2" type="ORF">LS71_002545</name>
</gene>
<feature type="transmembrane region" description="Helical" evidence="1">
    <location>
        <begin position="33"/>
        <end position="52"/>
    </location>
</feature>
<dbReference type="STRING" id="1677920.LS71_07590"/>
<evidence type="ECO:0000256" key="1">
    <source>
        <dbReference type="SAM" id="Phobius"/>
    </source>
</evidence>
<comment type="caution">
    <text evidence="2">The sequence shown here is derived from an EMBL/GenBank/DDBJ whole genome shotgun (WGS) entry which is preliminary data.</text>
</comment>
<accession>A0A4U8TCG0</accession>
<feature type="transmembrane region" description="Helical" evidence="1">
    <location>
        <begin position="6"/>
        <end position="21"/>
    </location>
</feature>
<keyword evidence="1" id="KW-0472">Membrane</keyword>
<dbReference type="RefSeq" id="WP_034356040.1">
    <property type="nucleotide sequence ID" value="NZ_JRPR02000001.1"/>
</dbReference>
<dbReference type="OrthoDB" id="5328475at2"/>
<evidence type="ECO:0000313" key="3">
    <source>
        <dbReference type="Proteomes" id="UP000029733"/>
    </source>
</evidence>
<proteinExistence type="predicted"/>
<keyword evidence="1" id="KW-0812">Transmembrane</keyword>
<name>A0A4U8TCG0_9HELI</name>
<sequence length="123" mass="13647">MGYVIFILTLLLFVLIGLFIGKNKGQFSKKTKIILGISLLGIALLIGLYNMLQDTESKKLDSIKNAFLNHMPLQCKNGTQSLQVSGEHFTLSYGTMSFQGKADSPFAYVIIPLQTCEIKNNKD</sequence>
<organism evidence="2 3">
    <name type="scientific">Helicobacter jaachi</name>
    <dbReference type="NCBI Taxonomy" id="1677920"/>
    <lineage>
        <taxon>Bacteria</taxon>
        <taxon>Pseudomonadati</taxon>
        <taxon>Campylobacterota</taxon>
        <taxon>Epsilonproteobacteria</taxon>
        <taxon>Campylobacterales</taxon>
        <taxon>Helicobacteraceae</taxon>
        <taxon>Helicobacter</taxon>
    </lineage>
</organism>
<dbReference type="AlphaFoldDB" id="A0A4U8TCG0"/>
<dbReference type="EMBL" id="JRPR02000001">
    <property type="protein sequence ID" value="TLD97641.1"/>
    <property type="molecule type" value="Genomic_DNA"/>
</dbReference>
<evidence type="ECO:0000313" key="2">
    <source>
        <dbReference type="EMBL" id="TLD97641.1"/>
    </source>
</evidence>
<keyword evidence="1" id="KW-1133">Transmembrane helix</keyword>
<reference evidence="2 3" key="1">
    <citation type="journal article" date="2014" name="Genome Announc.">
        <title>Draft genome sequences of eight enterohepatic helicobacter species isolated from both laboratory and wild rodents.</title>
        <authorList>
            <person name="Sheh A."/>
            <person name="Shen Z."/>
            <person name="Fox J.G."/>
        </authorList>
    </citation>
    <scope>NUCLEOTIDE SEQUENCE [LARGE SCALE GENOMIC DNA]</scope>
    <source>
        <strain evidence="2 3">MIT 09-6949</strain>
    </source>
</reference>
<protein>
    <submittedName>
        <fullName evidence="2">Uncharacterized protein</fullName>
    </submittedName>
</protein>
<dbReference type="Proteomes" id="UP000029733">
    <property type="component" value="Unassembled WGS sequence"/>
</dbReference>
<keyword evidence="3" id="KW-1185">Reference proteome</keyword>